<dbReference type="STRING" id="1149755.A0A2J6R4R4"/>
<dbReference type="EMBL" id="KZ613956">
    <property type="protein sequence ID" value="PMD33511.1"/>
    <property type="molecule type" value="Genomic_DNA"/>
</dbReference>
<gene>
    <name evidence="2" type="ORF">L207DRAFT_571644</name>
</gene>
<dbReference type="SUPFAM" id="SSF54427">
    <property type="entry name" value="NTF2-like"/>
    <property type="match status" value="1"/>
</dbReference>
<proteinExistence type="predicted"/>
<name>A0A2J6R4R4_HYAVF</name>
<keyword evidence="3" id="KW-1185">Reference proteome</keyword>
<organism evidence="2 3">
    <name type="scientific">Hyaloscypha variabilis (strain UAMH 11265 / GT02V1 / F)</name>
    <name type="common">Meliniomyces variabilis</name>
    <dbReference type="NCBI Taxonomy" id="1149755"/>
    <lineage>
        <taxon>Eukaryota</taxon>
        <taxon>Fungi</taxon>
        <taxon>Dikarya</taxon>
        <taxon>Ascomycota</taxon>
        <taxon>Pezizomycotina</taxon>
        <taxon>Leotiomycetes</taxon>
        <taxon>Helotiales</taxon>
        <taxon>Hyaloscyphaceae</taxon>
        <taxon>Hyaloscypha</taxon>
        <taxon>Hyaloscypha variabilis</taxon>
    </lineage>
</organism>
<feature type="domain" description="SnoaL-like" evidence="1">
    <location>
        <begin position="101"/>
        <end position="168"/>
    </location>
</feature>
<dbReference type="InterPro" id="IPR032710">
    <property type="entry name" value="NTF2-like_dom_sf"/>
</dbReference>
<reference evidence="2 3" key="1">
    <citation type="submission" date="2016-04" db="EMBL/GenBank/DDBJ databases">
        <title>A degradative enzymes factory behind the ericoid mycorrhizal symbiosis.</title>
        <authorList>
            <consortium name="DOE Joint Genome Institute"/>
            <person name="Martino E."/>
            <person name="Morin E."/>
            <person name="Grelet G."/>
            <person name="Kuo A."/>
            <person name="Kohler A."/>
            <person name="Daghino S."/>
            <person name="Barry K."/>
            <person name="Choi C."/>
            <person name="Cichocki N."/>
            <person name="Clum A."/>
            <person name="Copeland A."/>
            <person name="Hainaut M."/>
            <person name="Haridas S."/>
            <person name="Labutti K."/>
            <person name="Lindquist E."/>
            <person name="Lipzen A."/>
            <person name="Khouja H.-R."/>
            <person name="Murat C."/>
            <person name="Ohm R."/>
            <person name="Olson A."/>
            <person name="Spatafora J."/>
            <person name="Veneault-Fourrey C."/>
            <person name="Henrissat B."/>
            <person name="Grigoriev I."/>
            <person name="Martin F."/>
            <person name="Perotto S."/>
        </authorList>
    </citation>
    <scope>NUCLEOTIDE SEQUENCE [LARGE SCALE GENOMIC DNA]</scope>
    <source>
        <strain evidence="2 3">F</strain>
    </source>
</reference>
<dbReference type="InterPro" id="IPR037401">
    <property type="entry name" value="SnoaL-like"/>
</dbReference>
<evidence type="ECO:0000259" key="1">
    <source>
        <dbReference type="Pfam" id="PF13474"/>
    </source>
</evidence>
<dbReference type="Proteomes" id="UP000235786">
    <property type="component" value="Unassembled WGS sequence"/>
</dbReference>
<sequence length="202" mass="23670">MVTKITTKGAWHGEGDLTTLEALHATLSYPLSHLHSPDLKKEEEEIFQHYVNWQLFNNHRFSTHPNEGKEFYDVPDVMYFDLMGFIPRGGFDNHFDIIGPYFAKSKIAYKDMEIIAVSKDFGYCTMEQHYWGTTTDGKDFDFTFRISSNLRKRDNKWKWVHEHVSFPVNIATRIADFTCSQHASEHLKMKNEDNIKIDKKAI</sequence>
<accession>A0A2J6R4R4</accession>
<dbReference type="AlphaFoldDB" id="A0A2J6R4R4"/>
<protein>
    <recommendedName>
        <fullName evidence="1">SnoaL-like domain-containing protein</fullName>
    </recommendedName>
</protein>
<evidence type="ECO:0000313" key="2">
    <source>
        <dbReference type="EMBL" id="PMD33511.1"/>
    </source>
</evidence>
<dbReference type="OrthoDB" id="4128781at2759"/>
<dbReference type="Pfam" id="PF13474">
    <property type="entry name" value="SnoaL_3"/>
    <property type="match status" value="1"/>
</dbReference>
<evidence type="ECO:0000313" key="3">
    <source>
        <dbReference type="Proteomes" id="UP000235786"/>
    </source>
</evidence>
<dbReference type="Gene3D" id="3.10.450.50">
    <property type="match status" value="1"/>
</dbReference>